<comment type="caution">
    <text evidence="5">The sequence shown here is derived from an EMBL/GenBank/DDBJ whole genome shotgun (WGS) entry which is preliminary data.</text>
</comment>
<gene>
    <name evidence="5" type="ORF">G7Y89_g1512</name>
</gene>
<dbReference type="InterPro" id="IPR027267">
    <property type="entry name" value="AH/BAR_dom_sf"/>
</dbReference>
<feature type="compositionally biased region" description="Basic and acidic residues" evidence="3">
    <location>
        <begin position="272"/>
        <end position="293"/>
    </location>
</feature>
<dbReference type="GO" id="GO:0006897">
    <property type="term" value="P:endocytosis"/>
    <property type="evidence" value="ECO:0007669"/>
    <property type="project" value="UniProtKB-KW"/>
</dbReference>
<feature type="compositionally biased region" description="Low complexity" evidence="3">
    <location>
        <begin position="253"/>
        <end position="263"/>
    </location>
</feature>
<keyword evidence="6" id="KW-1185">Reference proteome</keyword>
<feature type="region of interest" description="Disordered" evidence="3">
    <location>
        <begin position="379"/>
        <end position="429"/>
    </location>
</feature>
<evidence type="ECO:0000256" key="2">
    <source>
        <dbReference type="SAM" id="Coils"/>
    </source>
</evidence>
<dbReference type="PANTHER" id="PTHR23065:SF54">
    <property type="entry name" value="SUPPRESSOR OF YEAST PROFILIN DELETION"/>
    <property type="match status" value="1"/>
</dbReference>
<protein>
    <recommendedName>
        <fullName evidence="4">MHD domain-containing protein</fullName>
    </recommendedName>
</protein>
<dbReference type="PANTHER" id="PTHR23065">
    <property type="entry name" value="PROLINE-SERINE-THREONINE PHOSPHATASE INTERACTING PROTEIN 1"/>
    <property type="match status" value="1"/>
</dbReference>
<reference evidence="5 6" key="1">
    <citation type="submission" date="2020-03" db="EMBL/GenBank/DDBJ databases">
        <title>Draft Genome Sequence of Cudoniella acicularis.</title>
        <authorList>
            <person name="Buettner E."/>
            <person name="Kellner H."/>
        </authorList>
    </citation>
    <scope>NUCLEOTIDE SEQUENCE [LARGE SCALE GENOMIC DNA]</scope>
    <source>
        <strain evidence="5 6">DSM 108380</strain>
    </source>
</reference>
<evidence type="ECO:0000259" key="4">
    <source>
        <dbReference type="PROSITE" id="PS51072"/>
    </source>
</evidence>
<dbReference type="FunFam" id="1.20.1270.60:FF:000102">
    <property type="entry name" value="WGS project CABT00000000 data, contig 2.23"/>
    <property type="match status" value="1"/>
</dbReference>
<dbReference type="AlphaFoldDB" id="A0A8H4RW81"/>
<feature type="compositionally biased region" description="Low complexity" evidence="3">
    <location>
        <begin position="414"/>
        <end position="426"/>
    </location>
</feature>
<organism evidence="5 6">
    <name type="scientific">Cudoniella acicularis</name>
    <dbReference type="NCBI Taxonomy" id="354080"/>
    <lineage>
        <taxon>Eukaryota</taxon>
        <taxon>Fungi</taxon>
        <taxon>Dikarya</taxon>
        <taxon>Ascomycota</taxon>
        <taxon>Pezizomycotina</taxon>
        <taxon>Leotiomycetes</taxon>
        <taxon>Helotiales</taxon>
        <taxon>Tricladiaceae</taxon>
        <taxon>Cudoniella</taxon>
    </lineage>
</organism>
<dbReference type="GO" id="GO:0030139">
    <property type="term" value="C:endocytic vesicle"/>
    <property type="evidence" value="ECO:0007669"/>
    <property type="project" value="TreeGrafter"/>
</dbReference>
<keyword evidence="1" id="KW-0254">Endocytosis</keyword>
<feature type="compositionally biased region" description="Low complexity" evidence="3">
    <location>
        <begin position="311"/>
        <end position="320"/>
    </location>
</feature>
<dbReference type="InterPro" id="IPR049609">
    <property type="entry name" value="Syp1-like_MHD"/>
</dbReference>
<dbReference type="InterPro" id="IPR001060">
    <property type="entry name" value="FCH_dom"/>
</dbReference>
<dbReference type="CDD" id="cd07650">
    <property type="entry name" value="F-BAR_Syp1p_like"/>
    <property type="match status" value="1"/>
</dbReference>
<feature type="compositionally biased region" description="Polar residues" evidence="3">
    <location>
        <begin position="328"/>
        <end position="352"/>
    </location>
</feature>
<dbReference type="CDD" id="cd09264">
    <property type="entry name" value="AP_Syp1_MHD"/>
    <property type="match status" value="1"/>
</dbReference>
<feature type="region of interest" description="Disordered" evidence="3">
    <location>
        <begin position="249"/>
        <end position="352"/>
    </location>
</feature>
<dbReference type="GO" id="GO:0032185">
    <property type="term" value="P:septin cytoskeleton organization"/>
    <property type="evidence" value="ECO:0007669"/>
    <property type="project" value="TreeGrafter"/>
</dbReference>
<dbReference type="Pfam" id="PF10291">
    <property type="entry name" value="muHD"/>
    <property type="match status" value="1"/>
</dbReference>
<dbReference type="SUPFAM" id="SSF103657">
    <property type="entry name" value="BAR/IMD domain-like"/>
    <property type="match status" value="1"/>
</dbReference>
<dbReference type="Gene3D" id="1.20.1270.60">
    <property type="entry name" value="Arfaptin homology (AH) domain/BAR domain"/>
    <property type="match status" value="1"/>
</dbReference>
<evidence type="ECO:0000256" key="3">
    <source>
        <dbReference type="SAM" id="MobiDB-lite"/>
    </source>
</evidence>
<dbReference type="EMBL" id="JAAMPI010000059">
    <property type="protein sequence ID" value="KAF4636571.1"/>
    <property type="molecule type" value="Genomic_DNA"/>
</dbReference>
<dbReference type="GO" id="GO:0032153">
    <property type="term" value="C:cell division site"/>
    <property type="evidence" value="ECO:0007669"/>
    <property type="project" value="TreeGrafter"/>
</dbReference>
<feature type="compositionally biased region" description="Basic and acidic residues" evidence="3">
    <location>
        <begin position="783"/>
        <end position="793"/>
    </location>
</feature>
<sequence length="839" mass="91166">MDALSRQEYPAMLERLQPAAAVSKFNERVKRIGKVNSEIADWLQERRKVEEAYVAGLKKLVKRPMQDVGGELGIFESPWKKILVSTDEIANSHHTLLQRIEKDVEQPLRTFASTNREIQQIPTIQGNLQSMAKELDEAQDRSDKLTKKGGKANTLKVDQAASKLQGAEQQWNSQAPFIFETLQALDERRLNHLRDVLTQFETHQADQIERNRLTVEQTLGSLLEIDTSQEIKNWSQASVAGKPITERRAKQLSNAENSAAAANMPPPTPRSSHTDNQSEHSGKHEKRGHKEPLWDDVGETTPKDGRPSPSPRNSSNNLRESPSRDNRLSSLAESPTALSPTSPTNGTANGVTAETSHISDSMPATNTANGSALAALADLSDVQPPPGPPPSRMKEAKTDAEGFSLPSSSNDPISQAQQEAAQESEQPQFKLDIRKDPIVEQDADAEAALSNVANTLRSSQLTTPNRKLGTTRGRRDVRNTIFVPSGNSLDVSSAEHPMPPSPGFAAGRAAAVASLSTGDHHSALSVSDTTSIRSGHSLTTHALVKHADMHKPGLNASIIETMTASFENGIVKTSKISGEIALAYHKDPSDDSPLPPANETIRINNFPNLEVIGPNSTFIHPVSIEKADEFTIDLTHITSKTSAAFNYRVHTDDSNMSNQGPLLLKPAWKPQGDKLNLLVEYCLNPTSGTTPITFSNLVLVAMYEGARAAGCQTKPSGTHIKEKSLVYWRLGDVTLTNEPHKVICRFVGAENAVPTPGHIEARWEVQGSAGQSVGSGITLSRLEPSKGKEREELSVDDPFADESIASPLPPGSPRGNWVDVETNRKFVSGKYEASQVVSA</sequence>
<dbReference type="GO" id="GO:0005886">
    <property type="term" value="C:plasma membrane"/>
    <property type="evidence" value="ECO:0007669"/>
    <property type="project" value="TreeGrafter"/>
</dbReference>
<dbReference type="Proteomes" id="UP000566819">
    <property type="component" value="Unassembled WGS sequence"/>
</dbReference>
<accession>A0A8H4RW81</accession>
<evidence type="ECO:0000313" key="6">
    <source>
        <dbReference type="Proteomes" id="UP000566819"/>
    </source>
</evidence>
<dbReference type="OrthoDB" id="331602at2759"/>
<evidence type="ECO:0000256" key="1">
    <source>
        <dbReference type="ARBA" id="ARBA00022583"/>
    </source>
</evidence>
<dbReference type="InterPro" id="IPR018808">
    <property type="entry name" value="Muniscin_C"/>
</dbReference>
<feature type="region of interest" description="Disordered" evidence="3">
    <location>
        <begin position="771"/>
        <end position="819"/>
    </location>
</feature>
<evidence type="ECO:0000313" key="5">
    <source>
        <dbReference type="EMBL" id="KAF4636571.1"/>
    </source>
</evidence>
<dbReference type="PROSITE" id="PS51072">
    <property type="entry name" value="MHD"/>
    <property type="match status" value="1"/>
</dbReference>
<dbReference type="Pfam" id="PF00611">
    <property type="entry name" value="FCH"/>
    <property type="match status" value="1"/>
</dbReference>
<keyword evidence="2" id="KW-0175">Coiled coil</keyword>
<feature type="coiled-coil region" evidence="2">
    <location>
        <begin position="121"/>
        <end position="148"/>
    </location>
</feature>
<name>A0A8H4RW81_9HELO</name>
<feature type="domain" description="MHD" evidence="4">
    <location>
        <begin position="551"/>
        <end position="807"/>
    </location>
</feature>
<dbReference type="InterPro" id="IPR028565">
    <property type="entry name" value="MHD"/>
</dbReference>
<proteinExistence type="predicted"/>